<keyword evidence="1" id="KW-0812">Transmembrane</keyword>
<proteinExistence type="predicted"/>
<gene>
    <name evidence="3" type="ORF">AMATHDRAFT_58774</name>
</gene>
<feature type="transmembrane region" description="Helical" evidence="1">
    <location>
        <begin position="12"/>
        <end position="31"/>
    </location>
</feature>
<feature type="transmembrane region" description="Helical" evidence="1">
    <location>
        <begin position="119"/>
        <end position="146"/>
    </location>
</feature>
<dbReference type="InterPro" id="IPR045340">
    <property type="entry name" value="DUF6533"/>
</dbReference>
<organism evidence="3 4">
    <name type="scientific">Amanita thiersii Skay4041</name>
    <dbReference type="NCBI Taxonomy" id="703135"/>
    <lineage>
        <taxon>Eukaryota</taxon>
        <taxon>Fungi</taxon>
        <taxon>Dikarya</taxon>
        <taxon>Basidiomycota</taxon>
        <taxon>Agaricomycotina</taxon>
        <taxon>Agaricomycetes</taxon>
        <taxon>Agaricomycetidae</taxon>
        <taxon>Agaricales</taxon>
        <taxon>Pluteineae</taxon>
        <taxon>Amanitaceae</taxon>
        <taxon>Amanita</taxon>
    </lineage>
</organism>
<feature type="transmembrane region" description="Helical" evidence="1">
    <location>
        <begin position="211"/>
        <end position="229"/>
    </location>
</feature>
<accession>A0A2A9NTL3</accession>
<feature type="domain" description="DUF6533" evidence="2">
    <location>
        <begin position="16"/>
        <end position="61"/>
    </location>
</feature>
<dbReference type="AlphaFoldDB" id="A0A2A9NTL3"/>
<sequence>MELANLNSAQVLATRYTSAVGVACIFYDHLLTFEAERKAIWVNPKVKFASKVGFVLNRYATEILGIYIASMISATHNSGLSSCRAFVWVFSLSASIFTTAAHFAVIFRIYLLWDRRKSVGYILAASFIVAAALITTFAALAVVQVLPHLKYIEPLRSCYLGVVPKAFPTALGIISLYDLFLIVLTIYNALEMPRRRDIEVVRSLQNDSAKAFLLLFLLRLFNLIAALAGNAADCLVLLSTVWSLCSIINSHLQIRLERLKLLENDPASQQRDSTVWMSLKVIKKRSTRLNWA</sequence>
<feature type="transmembrane region" description="Helical" evidence="1">
    <location>
        <begin position="85"/>
        <end position="107"/>
    </location>
</feature>
<keyword evidence="1" id="KW-1133">Transmembrane helix</keyword>
<dbReference type="Pfam" id="PF20151">
    <property type="entry name" value="DUF6533"/>
    <property type="match status" value="1"/>
</dbReference>
<keyword evidence="4" id="KW-1185">Reference proteome</keyword>
<feature type="transmembrane region" description="Helical" evidence="1">
    <location>
        <begin position="52"/>
        <end position="73"/>
    </location>
</feature>
<evidence type="ECO:0000256" key="1">
    <source>
        <dbReference type="SAM" id="Phobius"/>
    </source>
</evidence>
<dbReference type="EMBL" id="KZ301986">
    <property type="protein sequence ID" value="PFH51641.1"/>
    <property type="molecule type" value="Genomic_DNA"/>
</dbReference>
<evidence type="ECO:0000259" key="2">
    <source>
        <dbReference type="Pfam" id="PF20151"/>
    </source>
</evidence>
<dbReference type="Proteomes" id="UP000242287">
    <property type="component" value="Unassembled WGS sequence"/>
</dbReference>
<protein>
    <recommendedName>
        <fullName evidence="2">DUF6533 domain-containing protein</fullName>
    </recommendedName>
</protein>
<reference evidence="3 4" key="1">
    <citation type="submission" date="2014-02" db="EMBL/GenBank/DDBJ databases">
        <title>Transposable element dynamics among asymbiotic and ectomycorrhizal Amanita fungi.</title>
        <authorList>
            <consortium name="DOE Joint Genome Institute"/>
            <person name="Hess J."/>
            <person name="Skrede I."/>
            <person name="Wolfe B."/>
            <person name="LaButti K."/>
            <person name="Ohm R.A."/>
            <person name="Grigoriev I.V."/>
            <person name="Pringle A."/>
        </authorList>
    </citation>
    <scope>NUCLEOTIDE SEQUENCE [LARGE SCALE GENOMIC DNA]</scope>
    <source>
        <strain evidence="3 4">SKay4041</strain>
    </source>
</reference>
<name>A0A2A9NTL3_9AGAR</name>
<evidence type="ECO:0000313" key="3">
    <source>
        <dbReference type="EMBL" id="PFH51641.1"/>
    </source>
</evidence>
<feature type="transmembrane region" description="Helical" evidence="1">
    <location>
        <begin position="166"/>
        <end position="190"/>
    </location>
</feature>
<evidence type="ECO:0000313" key="4">
    <source>
        <dbReference type="Proteomes" id="UP000242287"/>
    </source>
</evidence>
<keyword evidence="1" id="KW-0472">Membrane</keyword>
<dbReference type="OrthoDB" id="3251775at2759"/>